<accession>A0A059JGI5</accession>
<dbReference type="OMA" id="YFACGEC"/>
<dbReference type="Proteomes" id="UP000024533">
    <property type="component" value="Unassembled WGS sequence"/>
</dbReference>
<organism evidence="2 3">
    <name type="scientific">Trichophyton interdigitale (strain MR816)</name>
    <dbReference type="NCBI Taxonomy" id="1215338"/>
    <lineage>
        <taxon>Eukaryota</taxon>
        <taxon>Fungi</taxon>
        <taxon>Dikarya</taxon>
        <taxon>Ascomycota</taxon>
        <taxon>Pezizomycotina</taxon>
        <taxon>Eurotiomycetes</taxon>
        <taxon>Eurotiomycetidae</taxon>
        <taxon>Onygenales</taxon>
        <taxon>Arthrodermataceae</taxon>
        <taxon>Trichophyton</taxon>
    </lineage>
</organism>
<reference evidence="2 3" key="1">
    <citation type="submission" date="2014-02" db="EMBL/GenBank/DDBJ databases">
        <title>The Genome Sequence of Trichophyton interdigitale MR816.</title>
        <authorList>
            <consortium name="The Broad Institute Genomics Platform"/>
            <person name="Cuomo C.A."/>
            <person name="White T.C."/>
            <person name="Graser Y."/>
            <person name="Martinez-Rossi N."/>
            <person name="Heitman J."/>
            <person name="Young S.K."/>
            <person name="Zeng Q."/>
            <person name="Gargeya S."/>
            <person name="Abouelleil A."/>
            <person name="Alvarado L."/>
            <person name="Chapman S.B."/>
            <person name="Gainer-Dewar J."/>
            <person name="Goldberg J."/>
            <person name="Griggs A."/>
            <person name="Gujja S."/>
            <person name="Hansen M."/>
            <person name="Howarth C."/>
            <person name="Imamovic A."/>
            <person name="Larimer J."/>
            <person name="Martinez D."/>
            <person name="Murphy C."/>
            <person name="Pearson M.D."/>
            <person name="Persinoti G."/>
            <person name="Poon T."/>
            <person name="Priest M."/>
            <person name="Roberts A.D."/>
            <person name="Saif S."/>
            <person name="Shea T.D."/>
            <person name="Sykes S.N."/>
            <person name="Wortman J."/>
            <person name="Nusbaum C."/>
            <person name="Birren B."/>
        </authorList>
    </citation>
    <scope>NUCLEOTIDE SEQUENCE [LARGE SCALE GENOMIC DNA]</scope>
    <source>
        <strain evidence="2 3">MR816</strain>
    </source>
</reference>
<keyword evidence="3" id="KW-1185">Reference proteome</keyword>
<dbReference type="OrthoDB" id="4172504at2759"/>
<dbReference type="PROSITE" id="PS50181">
    <property type="entry name" value="FBOX"/>
    <property type="match status" value="1"/>
</dbReference>
<dbReference type="AlphaFoldDB" id="A0A059JGI5"/>
<name>A0A059JGI5_TRIIM</name>
<dbReference type="Pfam" id="PF00646">
    <property type="entry name" value="F-box"/>
    <property type="match status" value="1"/>
</dbReference>
<evidence type="ECO:0000313" key="3">
    <source>
        <dbReference type="Proteomes" id="UP000024533"/>
    </source>
</evidence>
<evidence type="ECO:0000313" key="2">
    <source>
        <dbReference type="EMBL" id="KDB26975.1"/>
    </source>
</evidence>
<sequence>MGLLMIPVELLDEITGYLSYSSWFALSLTCRTLHTWIDNPYCTSKKRGKPLSERLSQSRCPMIKPRDLFEIEMWPGYLRQANIQMAHAHGYFACGECVRLRRARHFTNAMMKRKRGKTGSGTIEQRSKRVCIQCCLRLGRFSPGTTFYFGGAEVRGYGIICSRCLRYEEYVRHEEHEGYDYSNMSGTCGRCMSLNIMPAWHYPGYQKSAEDYHAEARYYSQFAAYYSQFAAYYARPPF</sequence>
<gene>
    <name evidence="2" type="ORF">H109_01212</name>
</gene>
<protein>
    <recommendedName>
        <fullName evidence="1">F-box domain-containing protein</fullName>
    </recommendedName>
</protein>
<dbReference type="InterPro" id="IPR036047">
    <property type="entry name" value="F-box-like_dom_sf"/>
</dbReference>
<dbReference type="CDD" id="cd09917">
    <property type="entry name" value="F-box_SF"/>
    <property type="match status" value="1"/>
</dbReference>
<dbReference type="SUPFAM" id="SSF81383">
    <property type="entry name" value="F-box domain"/>
    <property type="match status" value="1"/>
</dbReference>
<dbReference type="InterPro" id="IPR001810">
    <property type="entry name" value="F-box_dom"/>
</dbReference>
<proteinExistence type="predicted"/>
<dbReference type="EMBL" id="AOKY01000090">
    <property type="protein sequence ID" value="KDB26975.1"/>
    <property type="molecule type" value="Genomic_DNA"/>
</dbReference>
<dbReference type="HOGENOM" id="CLU_090423_1_0_1"/>
<comment type="caution">
    <text evidence="2">The sequence shown here is derived from an EMBL/GenBank/DDBJ whole genome shotgun (WGS) entry which is preliminary data.</text>
</comment>
<feature type="domain" description="F-box" evidence="1">
    <location>
        <begin position="1"/>
        <end position="51"/>
    </location>
</feature>
<evidence type="ECO:0000259" key="1">
    <source>
        <dbReference type="PROSITE" id="PS50181"/>
    </source>
</evidence>